<dbReference type="AlphaFoldDB" id="A0A660KNW9"/>
<accession>A0A660KNW9</accession>
<organism evidence="1 2">
    <name type="scientific">Carpinus fangiana</name>
    <dbReference type="NCBI Taxonomy" id="176857"/>
    <lineage>
        <taxon>Eukaryota</taxon>
        <taxon>Viridiplantae</taxon>
        <taxon>Streptophyta</taxon>
        <taxon>Embryophyta</taxon>
        <taxon>Tracheophyta</taxon>
        <taxon>Spermatophyta</taxon>
        <taxon>Magnoliopsida</taxon>
        <taxon>eudicotyledons</taxon>
        <taxon>Gunneridae</taxon>
        <taxon>Pentapetalae</taxon>
        <taxon>rosids</taxon>
        <taxon>fabids</taxon>
        <taxon>Fagales</taxon>
        <taxon>Betulaceae</taxon>
        <taxon>Carpinus</taxon>
    </lineage>
</organism>
<dbReference type="Gene3D" id="1.25.10.10">
    <property type="entry name" value="Leucine-rich Repeat Variant"/>
    <property type="match status" value="1"/>
</dbReference>
<dbReference type="PANTHER" id="PTHR45958:SF12">
    <property type="entry name" value="OS01G0948500 PROTEIN"/>
    <property type="match status" value="1"/>
</dbReference>
<gene>
    <name evidence="1" type="ORF">FH972_010649</name>
</gene>
<dbReference type="InterPro" id="IPR016024">
    <property type="entry name" value="ARM-type_fold"/>
</dbReference>
<keyword evidence="2" id="KW-1185">Reference proteome</keyword>
<dbReference type="InterPro" id="IPR011989">
    <property type="entry name" value="ARM-like"/>
</dbReference>
<name>A0A660KNW9_9ROSI</name>
<dbReference type="Proteomes" id="UP000327013">
    <property type="component" value="Chromosome 4"/>
</dbReference>
<dbReference type="InterPro" id="IPR052608">
    <property type="entry name" value="U-box_domain_protein"/>
</dbReference>
<dbReference type="OrthoDB" id="1743527at2759"/>
<dbReference type="PANTHER" id="PTHR45958">
    <property type="entry name" value="RING-TYPE E3 UBIQUITIN TRANSFERASE"/>
    <property type="match status" value="1"/>
</dbReference>
<evidence type="ECO:0000313" key="1">
    <source>
        <dbReference type="EMBL" id="KAE8038107.1"/>
    </source>
</evidence>
<dbReference type="EMBL" id="CM017324">
    <property type="protein sequence ID" value="KAE8038107.1"/>
    <property type="molecule type" value="Genomic_DNA"/>
</dbReference>
<dbReference type="SUPFAM" id="SSF48371">
    <property type="entry name" value="ARM repeat"/>
    <property type="match status" value="1"/>
</dbReference>
<sequence length="153" mass="16843">MWSCVPPSADAYCEVHDGYCYVNSTFCLVKAGGISPVVQILEGKDRQADEAVLSALATLLQDEIWENGSDSIAKTSGIQAIIKVLESGNVKAQEKALWILERILRVDEYRVQHGESAQVVLIDVAQNGDPRLKPTIAKLLAQLELLQIQSIYF</sequence>
<evidence type="ECO:0000313" key="2">
    <source>
        <dbReference type="Proteomes" id="UP000327013"/>
    </source>
</evidence>
<reference evidence="1 2" key="1">
    <citation type="submission" date="2019-06" db="EMBL/GenBank/DDBJ databases">
        <title>A chromosomal-level reference genome of Carpinus fangiana (Coryloideae, Betulaceae).</title>
        <authorList>
            <person name="Yang X."/>
            <person name="Wang Z."/>
            <person name="Zhang L."/>
            <person name="Hao G."/>
            <person name="Liu J."/>
            <person name="Yang Y."/>
        </authorList>
    </citation>
    <scope>NUCLEOTIDE SEQUENCE [LARGE SCALE GENOMIC DNA]</scope>
    <source>
        <strain evidence="1">Cfa_2016G</strain>
        <tissue evidence="1">Leaf</tissue>
    </source>
</reference>
<protein>
    <submittedName>
        <fullName evidence="1">Uncharacterized protein</fullName>
    </submittedName>
</protein>
<proteinExistence type="predicted"/>